<proteinExistence type="predicted"/>
<evidence type="ECO:0000313" key="3">
    <source>
        <dbReference type="EMBL" id="BBX23357.1"/>
    </source>
</evidence>
<keyword evidence="4" id="KW-1185">Reference proteome</keyword>
<feature type="compositionally biased region" description="Low complexity" evidence="1">
    <location>
        <begin position="202"/>
        <end position="211"/>
    </location>
</feature>
<evidence type="ECO:0000313" key="4">
    <source>
        <dbReference type="Proteomes" id="UP000467636"/>
    </source>
</evidence>
<evidence type="ECO:0008006" key="5">
    <source>
        <dbReference type="Google" id="ProtNLM"/>
    </source>
</evidence>
<keyword evidence="2" id="KW-0812">Transmembrane</keyword>
<keyword evidence="2" id="KW-0472">Membrane</keyword>
<feature type="compositionally biased region" description="Low complexity" evidence="1">
    <location>
        <begin position="255"/>
        <end position="269"/>
    </location>
</feature>
<dbReference type="Pfam" id="PF12587">
    <property type="entry name" value="DUF3761"/>
    <property type="match status" value="1"/>
</dbReference>
<evidence type="ECO:0000256" key="1">
    <source>
        <dbReference type="SAM" id="MobiDB-lite"/>
    </source>
</evidence>
<dbReference type="EMBL" id="AP022564">
    <property type="protein sequence ID" value="BBX23357.1"/>
    <property type="molecule type" value="Genomic_DNA"/>
</dbReference>
<dbReference type="InterPro" id="IPR022236">
    <property type="entry name" value="DUF3761"/>
</dbReference>
<reference evidence="3 4" key="1">
    <citation type="journal article" date="2019" name="Emerg. Microbes Infect.">
        <title>Comprehensive subspecies identification of 175 nontuberculous mycobacteria species based on 7547 genomic profiles.</title>
        <authorList>
            <person name="Matsumoto Y."/>
            <person name="Kinjo T."/>
            <person name="Motooka D."/>
            <person name="Nabeya D."/>
            <person name="Jung N."/>
            <person name="Uechi K."/>
            <person name="Horii T."/>
            <person name="Iida T."/>
            <person name="Fujita J."/>
            <person name="Nakamura S."/>
        </authorList>
    </citation>
    <scope>NUCLEOTIDE SEQUENCE [LARGE SCALE GENOMIC DNA]</scope>
    <source>
        <strain evidence="3 4">JCM 12143</strain>
    </source>
</reference>
<feature type="transmembrane region" description="Helical" evidence="2">
    <location>
        <begin position="219"/>
        <end position="240"/>
    </location>
</feature>
<feature type="region of interest" description="Disordered" evidence="1">
    <location>
        <begin position="246"/>
        <end position="270"/>
    </location>
</feature>
<feature type="region of interest" description="Disordered" evidence="1">
    <location>
        <begin position="192"/>
        <end position="211"/>
    </location>
</feature>
<name>A0AAD1HXE6_9MYCO</name>
<keyword evidence="2" id="KW-1133">Transmembrane helix</keyword>
<organism evidence="3 4">
    <name type="scientific">Mycolicibacter terrae</name>
    <dbReference type="NCBI Taxonomy" id="1788"/>
    <lineage>
        <taxon>Bacteria</taxon>
        <taxon>Bacillati</taxon>
        <taxon>Actinomycetota</taxon>
        <taxon>Actinomycetes</taxon>
        <taxon>Mycobacteriales</taxon>
        <taxon>Mycobacteriaceae</taxon>
        <taxon>Mycolicibacter</taxon>
    </lineage>
</organism>
<protein>
    <recommendedName>
        <fullName evidence="5">DUF3761 domain-containing protein</fullName>
    </recommendedName>
</protein>
<dbReference type="Proteomes" id="UP000467636">
    <property type="component" value="Chromosome"/>
</dbReference>
<accession>A0AAD1HXE6</accession>
<gene>
    <name evidence="3" type="ORF">MTER_27680</name>
</gene>
<dbReference type="AlphaFoldDB" id="A0AAD1HXE6"/>
<dbReference type="RefSeq" id="WP_095173785.1">
    <property type="nucleotide sequence ID" value="NZ_AP022564.1"/>
</dbReference>
<sequence>MQNDNDGVTGTSRGLTIVRIAYRSPARPVPDNGREDPYVYYWPFREPPLPGQWVIVPDTPHPENYAVVTGFGNHGDAKGAPIKTITSLVPDEAGAEARKADADTVAWLWAAQRAAGFPAPGFPAPPDEDPYSPIPPATGTAPSADAANEYGFVWQRLHRQAEEYGLPDEQVKRFKSISEHWLTIAESWRAKTDQTSRSPDAVSGTDTTGSTVTTTSPSLWKWLLVLAAVILVVVVLVALVRSRNGDTEPAPGIWSPTSSRPTTSQSSSTCYRNVNGECVPQPSASNSLPGRATAECRDGTYSYSSHRSGSCADHGGVAVWLDSRP</sequence>
<evidence type="ECO:0000256" key="2">
    <source>
        <dbReference type="SAM" id="Phobius"/>
    </source>
</evidence>